<dbReference type="Gene3D" id="1.25.40.10">
    <property type="entry name" value="Tetratricopeptide repeat domain"/>
    <property type="match status" value="1"/>
</dbReference>
<protein>
    <submittedName>
        <fullName evidence="1">Uncharacterized protein</fullName>
    </submittedName>
</protein>
<proteinExistence type="predicted"/>
<dbReference type="SUPFAM" id="SSF48452">
    <property type="entry name" value="TPR-like"/>
    <property type="match status" value="1"/>
</dbReference>
<evidence type="ECO:0000313" key="1">
    <source>
        <dbReference type="EMBL" id="KAK6914159.1"/>
    </source>
</evidence>
<evidence type="ECO:0000313" key="2">
    <source>
        <dbReference type="Proteomes" id="UP001370490"/>
    </source>
</evidence>
<gene>
    <name evidence="1" type="ORF">RJ641_021480</name>
</gene>
<reference evidence="1 2" key="1">
    <citation type="submission" date="2023-12" db="EMBL/GenBank/DDBJ databases">
        <title>A high-quality genome assembly for Dillenia turbinata (Dilleniales).</title>
        <authorList>
            <person name="Chanderbali A."/>
        </authorList>
    </citation>
    <scope>NUCLEOTIDE SEQUENCE [LARGE SCALE GENOMIC DNA]</scope>
    <source>
        <strain evidence="1">LSX21</strain>
        <tissue evidence="1">Leaf</tissue>
    </source>
</reference>
<accession>A0AAN8YSZ2</accession>
<keyword evidence="2" id="KW-1185">Reference proteome</keyword>
<name>A0AAN8YSZ2_9MAGN</name>
<dbReference type="InterPro" id="IPR011990">
    <property type="entry name" value="TPR-like_helical_dom_sf"/>
</dbReference>
<sequence>MCLRGENDEDEVLGPFQKISVDEDIERPPSPPMYLATGLGIGNGGCDMEFGVPSFEEGQEAEEFYERVLVQDPCNPLFLRNYPQLLQGDLYEAEKYYYCATVADPADGEILSRHVVAAYARFLWEIEDDGEDEGLQKDQMQPPSARLRLAAGLGIHVGGPGRNIDGCDSVVPDSSECGSLDEQQFHFLKVLLFDWQLKGDLHGVEYYSRAVLADPVDGEITSQYAKLAWELYGDQDKASTYFERAVQAAPADSHVLAAYASFLWEITDDGEEDGSSAGPMLIFLNALQNGLDVRLVEFQDLASEEEEREQPSVPLHLAAGLGIQVAGSGGDIDGGNAIVPGSSEGCNLDECYKKMIEENPSNSLIL</sequence>
<dbReference type="AlphaFoldDB" id="A0AAN8YSZ2"/>
<dbReference type="PANTHER" id="PTHR26312:SF221">
    <property type="entry name" value="OS04G0510600 PROTEIN"/>
    <property type="match status" value="1"/>
</dbReference>
<dbReference type="PANTHER" id="PTHR26312">
    <property type="entry name" value="TETRATRICOPEPTIDE REPEAT PROTEIN 5"/>
    <property type="match status" value="1"/>
</dbReference>
<comment type="caution">
    <text evidence="1">The sequence shown here is derived from an EMBL/GenBank/DDBJ whole genome shotgun (WGS) entry which is preliminary data.</text>
</comment>
<dbReference type="EMBL" id="JBAMMX010000026">
    <property type="protein sequence ID" value="KAK6914159.1"/>
    <property type="molecule type" value="Genomic_DNA"/>
</dbReference>
<dbReference type="Proteomes" id="UP001370490">
    <property type="component" value="Unassembled WGS sequence"/>
</dbReference>
<organism evidence="1 2">
    <name type="scientific">Dillenia turbinata</name>
    <dbReference type="NCBI Taxonomy" id="194707"/>
    <lineage>
        <taxon>Eukaryota</taxon>
        <taxon>Viridiplantae</taxon>
        <taxon>Streptophyta</taxon>
        <taxon>Embryophyta</taxon>
        <taxon>Tracheophyta</taxon>
        <taxon>Spermatophyta</taxon>
        <taxon>Magnoliopsida</taxon>
        <taxon>eudicotyledons</taxon>
        <taxon>Gunneridae</taxon>
        <taxon>Pentapetalae</taxon>
        <taxon>Dilleniales</taxon>
        <taxon>Dilleniaceae</taxon>
        <taxon>Dillenia</taxon>
    </lineage>
</organism>